<dbReference type="EMBL" id="JQHM01000004">
    <property type="protein sequence ID" value="KFX04828.1"/>
    <property type="molecule type" value="Genomic_DNA"/>
</dbReference>
<dbReference type="AlphaFoldDB" id="A0A093U999"/>
<proteinExistence type="inferred from homology"/>
<protein>
    <submittedName>
        <fullName evidence="4">Immunity protein</fullName>
    </submittedName>
</protein>
<dbReference type="GO" id="GO:0016829">
    <property type="term" value="F:lyase activity"/>
    <property type="evidence" value="ECO:0007669"/>
    <property type="project" value="InterPro"/>
</dbReference>
<comment type="caution">
    <text evidence="4">The sequence shown here is derived from an EMBL/GenBank/DDBJ whole genome shotgun (WGS) entry which is preliminary data.</text>
</comment>
<evidence type="ECO:0000259" key="2">
    <source>
        <dbReference type="Pfam" id="PF03972"/>
    </source>
</evidence>
<dbReference type="InterPro" id="IPR005656">
    <property type="entry name" value="MmgE_PrpD"/>
</dbReference>
<dbReference type="Gene3D" id="3.30.1330.120">
    <property type="entry name" value="2-methylcitrate dehydratase PrpD"/>
    <property type="match status" value="1"/>
</dbReference>
<dbReference type="Pfam" id="PF03972">
    <property type="entry name" value="MmgE_PrpD_N"/>
    <property type="match status" value="1"/>
</dbReference>
<gene>
    <name evidence="4" type="ORF">KP22_13140</name>
</gene>
<evidence type="ECO:0000313" key="4">
    <source>
        <dbReference type="EMBL" id="KFX04828.1"/>
    </source>
</evidence>
<dbReference type="InterPro" id="IPR042183">
    <property type="entry name" value="MmgE/PrpD_sf_1"/>
</dbReference>
<name>A0A093U999_9GAMM</name>
<dbReference type="Pfam" id="PF19305">
    <property type="entry name" value="MmgE_PrpD_C"/>
    <property type="match status" value="1"/>
</dbReference>
<evidence type="ECO:0000256" key="1">
    <source>
        <dbReference type="ARBA" id="ARBA00006174"/>
    </source>
</evidence>
<reference evidence="4 5" key="1">
    <citation type="submission" date="2014-08" db="EMBL/GenBank/DDBJ databases">
        <title>Genome sequences of NCPPB Pectobacterium isolates.</title>
        <authorList>
            <person name="Glover R.H."/>
            <person name="Sapp M."/>
            <person name="Elphinstone J."/>
        </authorList>
    </citation>
    <scope>NUCLEOTIDE SEQUENCE [LARGE SCALE GENOMIC DNA]</scope>
    <source>
        <strain evidence="4 5">NCPPB 2795</strain>
    </source>
</reference>
<dbReference type="InterPro" id="IPR045337">
    <property type="entry name" value="MmgE_PrpD_C"/>
</dbReference>
<comment type="similarity">
    <text evidence="1">Belongs to the PrpD family.</text>
</comment>
<dbReference type="eggNOG" id="COG2079">
    <property type="taxonomic scope" value="Bacteria"/>
</dbReference>
<feature type="domain" description="MmgE/PrpD C-terminal" evidence="3">
    <location>
        <begin position="284"/>
        <end position="447"/>
    </location>
</feature>
<feature type="domain" description="MmgE/PrpD N-terminal" evidence="2">
    <location>
        <begin position="14"/>
        <end position="259"/>
    </location>
</feature>
<dbReference type="STRING" id="55207.KP22_13140"/>
<dbReference type="InterPro" id="IPR045336">
    <property type="entry name" value="MmgE_PrpD_N"/>
</dbReference>
<sequence length="471" mass="50449">MPMSHAAELPLTLRLATFACRLTIQDIPVALRRKVALHFIDSLGCGIAGAKSQVVQDCARVTRLHYAAGNSPVSDGGAPLAAIGAAFLNAAAINALDYDDGYEVAGRGMGHPGASLVAAALAALEQRPIDGETLICALAAAYEINGRIIQSQQPSPARFQQVYGVCQHESIGAAVAYGLLTGCDAEGLENAIGLAASLTPLPSLHKYNWQQRPLVSFKDYNAPAAEAGVRGVELHHGGIIGPRDVLSGEQGFWRMMGSDRFDEAALLDGLGKAWAIQHASFKAYPACRWIHTALESFERVQHDLALSPQAIDRIQVKGSQRLAADFMDARPKNATDAQFSLPFALACLAYRIPRHRWSVDDTLTNPMLLALADKVRVEVSPELDQLMAQARRPVLQVDVVTRGNVVAGERIAFPLGCVEHPLTESNIMEKFAENLSSRLAPADIAQAVAALSEIEQCKDVAALVTPLMQTS</sequence>
<dbReference type="PANTHER" id="PTHR16943:SF8">
    <property type="entry name" value="2-METHYLCITRATE DEHYDRATASE"/>
    <property type="match status" value="1"/>
</dbReference>
<evidence type="ECO:0000313" key="5">
    <source>
        <dbReference type="Proteomes" id="UP000032874"/>
    </source>
</evidence>
<dbReference type="Proteomes" id="UP000032874">
    <property type="component" value="Unassembled WGS sequence"/>
</dbReference>
<dbReference type="PANTHER" id="PTHR16943">
    <property type="entry name" value="2-METHYLCITRATE DEHYDRATASE-RELATED"/>
    <property type="match status" value="1"/>
</dbReference>
<accession>A0A093U999</accession>
<dbReference type="SUPFAM" id="SSF103378">
    <property type="entry name" value="2-methylcitrate dehydratase PrpD"/>
    <property type="match status" value="1"/>
</dbReference>
<evidence type="ECO:0000259" key="3">
    <source>
        <dbReference type="Pfam" id="PF19305"/>
    </source>
</evidence>
<organism evidence="4 5">
    <name type="scientific">Pectobacterium betavasculorum</name>
    <dbReference type="NCBI Taxonomy" id="55207"/>
    <lineage>
        <taxon>Bacteria</taxon>
        <taxon>Pseudomonadati</taxon>
        <taxon>Pseudomonadota</taxon>
        <taxon>Gammaproteobacteria</taxon>
        <taxon>Enterobacterales</taxon>
        <taxon>Pectobacteriaceae</taxon>
        <taxon>Pectobacterium</taxon>
    </lineage>
</organism>
<dbReference type="InterPro" id="IPR042188">
    <property type="entry name" value="MmgE/PrpD_sf_2"/>
</dbReference>
<dbReference type="Gene3D" id="1.10.4100.10">
    <property type="entry name" value="2-methylcitrate dehydratase PrpD"/>
    <property type="match status" value="1"/>
</dbReference>
<dbReference type="InterPro" id="IPR036148">
    <property type="entry name" value="MmgE/PrpD_sf"/>
</dbReference>